<evidence type="ECO:0000256" key="1">
    <source>
        <dbReference type="ARBA" id="ARBA00000124"/>
    </source>
</evidence>
<feature type="compositionally biased region" description="Low complexity" evidence="6">
    <location>
        <begin position="641"/>
        <end position="742"/>
    </location>
</feature>
<dbReference type="PROSITE" id="PS51762">
    <property type="entry name" value="GH16_2"/>
    <property type="match status" value="1"/>
</dbReference>
<feature type="compositionally biased region" description="Low complexity" evidence="6">
    <location>
        <begin position="1004"/>
        <end position="1022"/>
    </location>
</feature>
<dbReference type="CDD" id="cd02181">
    <property type="entry name" value="GH16_fungal_Lam16A_glucanase"/>
    <property type="match status" value="1"/>
</dbReference>
<evidence type="ECO:0000259" key="10">
    <source>
        <dbReference type="PROSITE" id="PS51762"/>
    </source>
</evidence>
<dbReference type="PROSITE" id="PS51212">
    <property type="entry name" value="WSC"/>
    <property type="match status" value="1"/>
</dbReference>
<dbReference type="Gene3D" id="2.60.120.200">
    <property type="match status" value="1"/>
</dbReference>
<dbReference type="EMBL" id="KN847321">
    <property type="protein sequence ID" value="KIW53219.1"/>
    <property type="molecule type" value="Genomic_DNA"/>
</dbReference>
<feature type="compositionally biased region" description="Low complexity" evidence="6">
    <location>
        <begin position="1226"/>
        <end position="1248"/>
    </location>
</feature>
<dbReference type="InterPro" id="IPR013320">
    <property type="entry name" value="ConA-like_dom_sf"/>
</dbReference>
<feature type="region of interest" description="Disordered" evidence="6">
    <location>
        <begin position="785"/>
        <end position="842"/>
    </location>
</feature>
<evidence type="ECO:0000256" key="2">
    <source>
        <dbReference type="ARBA" id="ARBA00006865"/>
    </source>
</evidence>
<evidence type="ECO:0000256" key="4">
    <source>
        <dbReference type="ARBA" id="ARBA00022801"/>
    </source>
</evidence>
<evidence type="ECO:0000256" key="5">
    <source>
        <dbReference type="ARBA" id="ARBA00023295"/>
    </source>
</evidence>
<keyword evidence="12" id="KW-1185">Reference proteome</keyword>
<dbReference type="GO" id="GO:0052861">
    <property type="term" value="F:endo-1,3(4)-beta-glucanase activity"/>
    <property type="evidence" value="ECO:0007669"/>
    <property type="project" value="UniProtKB-EC"/>
</dbReference>
<feature type="compositionally biased region" description="Low complexity" evidence="6">
    <location>
        <begin position="816"/>
        <end position="832"/>
    </location>
</feature>
<dbReference type="RefSeq" id="XP_013313803.1">
    <property type="nucleotide sequence ID" value="XM_013458349.1"/>
</dbReference>
<feature type="signal peptide" evidence="8">
    <location>
        <begin position="1"/>
        <end position="28"/>
    </location>
</feature>
<evidence type="ECO:0000313" key="12">
    <source>
        <dbReference type="Proteomes" id="UP000054342"/>
    </source>
</evidence>
<dbReference type="EC" id="3.2.1.6" evidence="3"/>
<dbReference type="Pfam" id="PF26113">
    <property type="entry name" value="GH16_XgeA"/>
    <property type="match status" value="1"/>
</dbReference>
<feature type="compositionally biased region" description="Pro residues" evidence="6">
    <location>
        <begin position="1267"/>
        <end position="1283"/>
    </location>
</feature>
<dbReference type="Proteomes" id="UP000054342">
    <property type="component" value="Unassembled WGS sequence"/>
</dbReference>
<dbReference type="InterPro" id="IPR050546">
    <property type="entry name" value="Glycosyl_Hydrlase_16"/>
</dbReference>
<evidence type="ECO:0000256" key="6">
    <source>
        <dbReference type="SAM" id="MobiDB-lite"/>
    </source>
</evidence>
<evidence type="ECO:0000313" key="11">
    <source>
        <dbReference type="EMBL" id="KIW53219.1"/>
    </source>
</evidence>
<feature type="region of interest" description="Disordered" evidence="6">
    <location>
        <begin position="1192"/>
        <end position="1287"/>
    </location>
</feature>
<comment type="catalytic activity">
    <reaction evidence="1">
        <text>Endohydrolysis of (1-&gt;3)- or (1-&gt;4)-linkages in beta-D-glucans when the glucose residue whose reducing group is involved in the linkage to be hydrolyzed is itself substituted at C-3.</text>
        <dbReference type="EC" id="3.2.1.6"/>
    </reaction>
</comment>
<comment type="similarity">
    <text evidence="2">Belongs to the glycosyl hydrolase 16 family.</text>
</comment>
<dbReference type="GeneID" id="25330717"/>
<accession>A0A0D2EZQ2</accession>
<evidence type="ECO:0000256" key="3">
    <source>
        <dbReference type="ARBA" id="ARBA00012599"/>
    </source>
</evidence>
<protein>
    <recommendedName>
        <fullName evidence="3">endo-1,3(4)-beta-glucanase</fullName>
        <ecNumber evidence="3">3.2.1.6</ecNumber>
    </recommendedName>
</protein>
<dbReference type="STRING" id="348802.A0A0D2EZQ2"/>
<feature type="compositionally biased region" description="Polar residues" evidence="6">
    <location>
        <begin position="1192"/>
        <end position="1211"/>
    </location>
</feature>
<dbReference type="OrthoDB" id="192832at2759"/>
<feature type="compositionally biased region" description="Polar residues" evidence="6">
    <location>
        <begin position="802"/>
        <end position="815"/>
    </location>
</feature>
<dbReference type="Pfam" id="PF01822">
    <property type="entry name" value="WSC"/>
    <property type="match status" value="1"/>
</dbReference>
<dbReference type="SUPFAM" id="SSF49899">
    <property type="entry name" value="Concanavalin A-like lectins/glucanases"/>
    <property type="match status" value="1"/>
</dbReference>
<dbReference type="InterPro" id="IPR002889">
    <property type="entry name" value="WSC_carb-bd"/>
</dbReference>
<evidence type="ECO:0000256" key="7">
    <source>
        <dbReference type="SAM" id="Phobius"/>
    </source>
</evidence>
<keyword evidence="7" id="KW-1133">Transmembrane helix</keyword>
<feature type="compositionally biased region" description="Low complexity" evidence="6">
    <location>
        <begin position="532"/>
        <end position="617"/>
    </location>
</feature>
<dbReference type="PANTHER" id="PTHR10963:SF24">
    <property type="entry name" value="GLYCOSIDASE C21B10.07-RELATED"/>
    <property type="match status" value="1"/>
</dbReference>
<keyword evidence="5" id="KW-0326">Glycosidase</keyword>
<proteinExistence type="inferred from homology"/>
<keyword evidence="4" id="KW-0378">Hydrolase</keyword>
<dbReference type="HOGENOM" id="CLU_258841_0_0_1"/>
<feature type="domain" description="WSC" evidence="9">
    <location>
        <begin position="851"/>
        <end position="951"/>
    </location>
</feature>
<dbReference type="InterPro" id="IPR000757">
    <property type="entry name" value="Beta-glucanase-like"/>
</dbReference>
<organism evidence="11 12">
    <name type="scientific">Exophiala xenobiotica</name>
    <dbReference type="NCBI Taxonomy" id="348802"/>
    <lineage>
        <taxon>Eukaryota</taxon>
        <taxon>Fungi</taxon>
        <taxon>Dikarya</taxon>
        <taxon>Ascomycota</taxon>
        <taxon>Pezizomycotina</taxon>
        <taxon>Eurotiomycetes</taxon>
        <taxon>Chaetothyriomycetidae</taxon>
        <taxon>Chaetothyriales</taxon>
        <taxon>Herpotrichiellaceae</taxon>
        <taxon>Exophiala</taxon>
    </lineage>
</organism>
<keyword evidence="7" id="KW-0472">Membrane</keyword>
<name>A0A0D2EZQ2_9EURO</name>
<feature type="chain" id="PRO_5002252660" description="endo-1,3(4)-beta-glucanase" evidence="8">
    <location>
        <begin position="29"/>
        <end position="1392"/>
    </location>
</feature>
<feature type="compositionally biased region" description="Low complexity" evidence="6">
    <location>
        <begin position="975"/>
        <end position="996"/>
    </location>
</feature>
<feature type="region of interest" description="Disordered" evidence="6">
    <location>
        <begin position="519"/>
        <end position="743"/>
    </location>
</feature>
<feature type="transmembrane region" description="Helical" evidence="7">
    <location>
        <begin position="1368"/>
        <end position="1390"/>
    </location>
</feature>
<dbReference type="PANTHER" id="PTHR10963">
    <property type="entry name" value="GLYCOSYL HYDROLASE-RELATED"/>
    <property type="match status" value="1"/>
</dbReference>
<evidence type="ECO:0000259" key="9">
    <source>
        <dbReference type="PROSITE" id="PS51212"/>
    </source>
</evidence>
<feature type="compositionally biased region" description="Low complexity" evidence="6">
    <location>
        <begin position="785"/>
        <end position="801"/>
    </location>
</feature>
<reference evidence="11 12" key="1">
    <citation type="submission" date="2015-01" db="EMBL/GenBank/DDBJ databases">
        <title>The Genome Sequence of Exophiala xenobiotica CBS118157.</title>
        <authorList>
            <consortium name="The Broad Institute Genomics Platform"/>
            <person name="Cuomo C."/>
            <person name="de Hoog S."/>
            <person name="Gorbushina A."/>
            <person name="Stielow B."/>
            <person name="Teixiera M."/>
            <person name="Abouelleil A."/>
            <person name="Chapman S.B."/>
            <person name="Priest M."/>
            <person name="Young S.K."/>
            <person name="Wortman J."/>
            <person name="Nusbaum C."/>
            <person name="Birren B."/>
        </authorList>
    </citation>
    <scope>NUCLEOTIDE SEQUENCE [LARGE SCALE GENOMIC DNA]</scope>
    <source>
        <strain evidence="11 12">CBS 118157</strain>
    </source>
</reference>
<evidence type="ECO:0000256" key="8">
    <source>
        <dbReference type="SAM" id="SignalP"/>
    </source>
</evidence>
<gene>
    <name evidence="11" type="ORF">PV05_08809</name>
</gene>
<keyword evidence="8" id="KW-0732">Signal</keyword>
<feature type="region of interest" description="Disordered" evidence="6">
    <location>
        <begin position="975"/>
        <end position="1029"/>
    </location>
</feature>
<feature type="region of interest" description="Disordered" evidence="6">
    <location>
        <begin position="1330"/>
        <end position="1351"/>
    </location>
</feature>
<dbReference type="GO" id="GO:0009251">
    <property type="term" value="P:glucan catabolic process"/>
    <property type="evidence" value="ECO:0007669"/>
    <property type="project" value="TreeGrafter"/>
</dbReference>
<dbReference type="SMART" id="SM00321">
    <property type="entry name" value="WSC"/>
    <property type="match status" value="1"/>
</dbReference>
<dbReference type="FunFam" id="2.60.120.200:FF:000114">
    <property type="entry name" value="Probable endo-1,3(4)-beta-glucanase NFIA_089530"/>
    <property type="match status" value="1"/>
</dbReference>
<feature type="compositionally biased region" description="Polar residues" evidence="6">
    <location>
        <begin position="618"/>
        <end position="640"/>
    </location>
</feature>
<keyword evidence="7" id="KW-0812">Transmembrane</keyword>
<sequence length="1392" mass="141882">MAVHSYGFKCAGCSFLLACLLWFPYASAQTSSVYQLDSEYSGTNFFDGWDFYTGGDPTGGFVTYYSRSSAQQAGMINSSASQPSYIGSDYTTLIGSTSAAGRPSVRISTKRSWTHGLFIGDFNHSPAGICGTWPAFWTLGPNWPYNGEIDIMEGANMNMYNGMTLHAAPNCTIAGDSRSMSGQLQTNNCAYYPGYNVGCSISDRRGPSYGASFNAQGGGVYAMQWTSDYIRVWFFARGTIPSDITNQAPNPSSWGLPAAEFQGSCVIDQKFQAHKIIMNNAFCGEYAGAASVWNSSTNSCAASTNYSTCNGYVAGQPAAFQNAYWSIKSVRVYQLADSSSNATSSPYIASLQPTSTISSTSSAPTPTPTTSLCPGYNFTVVQSGAFKYEIECGVNPGGSDLGAPYSGYPVNSFEDCVGGCSYWNANVTANICGAVAYQISNKACYWKRSAGSTPLNPAFNGARLIYYAYPQVTDDPRSQTTTTSSSGTYVQTVATANTYVNPSVASTTSYSLVSETPASSLTDGVGMGGDGTTTSSSLPSSSTSISSSMSSTPSTGSSTTSNTPTTSLSLTTTSFATTTSSSASRSTASQSSPTSSSTSTTSRSSSTQSTPTPGQSSIVSTPNLGSQATTTVQPSNPTSLSITSSPATSMMASSTTTSAVFPSSSTSGLPHSSTTPGQTTLTSSQTTAHSSTSSAASTQPPTSTQHSSAPSTTLSAPILASSGTSSSLATQTSSSRPLQSSSIRTTSAIGPIFGSSSVTASSTLGTPSTSLSLVARSTTTRLISPSTTTTSLATDASGSTTITTRSPQQPTTASVSTSQIISTRPPSSPTTSVFESPTTSPALPGPTHVASFEYAGCLGPIPDSPFADSFILVETSVSMSIEECISDCSGQNYAGLFDAECFCSSFNGTPSDSDCVTYPDSACNVPCPGDAAQKCGGIAELPSRFAKRQFSGGDNVVVLITTYNNTLANVDPGGLSTASTSSTTLAPSLSSSTSTSPPLPPPSTTSTAAMESTSSTTASAPTQIDSPILASTTPTASSHIISSSTLPLTSSSNAGLTLSPTTISTTYTTVCASHLYTCPTPTATHLTTTVVALHCGCQDMLGPSVPMTITTTVVLVPCPSSEEYPYPPHLNVAGGEGDAGEVPPVSMTLTTTTLTVPCTESISSMASDVQRWYASASASAAAAAAAATATPIPNANADSQTPTNGDNTGSDSNPNPVAGPGPVPGPGESAGQGPRPGQRQGQNQEQPHPYQPYSFPISFPMTTAAPPATPAPASLPSPSPSPTPSTTVTLTLTIAPVAFNTTSTSTNSSTGALVDAQGNANASMHVGVVPTTRISSGNGNGNGNGEPARSGGTRLLLPPMAVSRLTGLSALGSGLVVASLTTFGFLLSFLMG</sequence>
<feature type="domain" description="GH16" evidence="10">
    <location>
        <begin position="27"/>
        <end position="295"/>
    </location>
</feature>